<proteinExistence type="predicted"/>
<dbReference type="EMBL" id="CM056798">
    <property type="protein sequence ID" value="KAJ8712012.1"/>
    <property type="molecule type" value="Genomic_DNA"/>
</dbReference>
<reference evidence="1" key="1">
    <citation type="submission" date="2023-03" db="EMBL/GenBank/DDBJ databases">
        <title>Chromosome-level genomes of two armyworms, Mythimna separata and Mythimna loreyi, provide insights into the biosynthesis and reception of sex pheromones.</title>
        <authorList>
            <person name="Zhao H."/>
        </authorList>
    </citation>
    <scope>NUCLEOTIDE SEQUENCE</scope>
    <source>
        <strain evidence="1">BeijingLab</strain>
    </source>
</reference>
<organism evidence="1 2">
    <name type="scientific">Mythimna loreyi</name>
    <dbReference type="NCBI Taxonomy" id="667449"/>
    <lineage>
        <taxon>Eukaryota</taxon>
        <taxon>Metazoa</taxon>
        <taxon>Ecdysozoa</taxon>
        <taxon>Arthropoda</taxon>
        <taxon>Hexapoda</taxon>
        <taxon>Insecta</taxon>
        <taxon>Pterygota</taxon>
        <taxon>Neoptera</taxon>
        <taxon>Endopterygota</taxon>
        <taxon>Lepidoptera</taxon>
        <taxon>Glossata</taxon>
        <taxon>Ditrysia</taxon>
        <taxon>Noctuoidea</taxon>
        <taxon>Noctuidae</taxon>
        <taxon>Noctuinae</taxon>
        <taxon>Hadenini</taxon>
        <taxon>Mythimna</taxon>
    </lineage>
</organism>
<accession>A0ACC2QCE0</accession>
<gene>
    <name evidence="1" type="ORF">PYW08_008966</name>
</gene>
<evidence type="ECO:0000313" key="1">
    <source>
        <dbReference type="EMBL" id="KAJ8712012.1"/>
    </source>
</evidence>
<keyword evidence="2" id="KW-1185">Reference proteome</keyword>
<dbReference type="Proteomes" id="UP001231649">
    <property type="component" value="Chromosome 22"/>
</dbReference>
<name>A0ACC2QCE0_9NEOP</name>
<protein>
    <submittedName>
        <fullName evidence="1">Uncharacterized protein</fullName>
    </submittedName>
</protein>
<comment type="caution">
    <text evidence="1">The sequence shown here is derived from an EMBL/GenBank/DDBJ whole genome shotgun (WGS) entry which is preliminary data.</text>
</comment>
<sequence>MVFVDLEKAYDRVPREVLWWALKEKSVPGKYVQLTRAMYSQCSTQVRSTAVVPAVDRTSSFNVAVGLHQGSALSPYLFLIMDALTSDIQEEAPWCMLFADDIVLVAESGLEVQNRLEVWWHRLESVGLKVSRTKTEYLFCDFGDLSGPVALAFAGTPIPIC</sequence>
<evidence type="ECO:0000313" key="2">
    <source>
        <dbReference type="Proteomes" id="UP001231649"/>
    </source>
</evidence>